<dbReference type="Pfam" id="PF00884">
    <property type="entry name" value="Sulfatase"/>
    <property type="match status" value="1"/>
</dbReference>
<evidence type="ECO:0000313" key="8">
    <source>
        <dbReference type="Proteomes" id="UP000295578"/>
    </source>
</evidence>
<dbReference type="Gene3D" id="3.40.720.10">
    <property type="entry name" value="Alkaline Phosphatase, subunit A"/>
    <property type="match status" value="1"/>
</dbReference>
<name>A0A4R5BL87_9ACTN</name>
<evidence type="ECO:0000259" key="6">
    <source>
        <dbReference type="Pfam" id="PF00884"/>
    </source>
</evidence>
<evidence type="ECO:0000256" key="2">
    <source>
        <dbReference type="ARBA" id="ARBA00022723"/>
    </source>
</evidence>
<evidence type="ECO:0000256" key="3">
    <source>
        <dbReference type="ARBA" id="ARBA00022801"/>
    </source>
</evidence>
<dbReference type="OrthoDB" id="9777306at2"/>
<feature type="region of interest" description="Disordered" evidence="5">
    <location>
        <begin position="19"/>
        <end position="52"/>
    </location>
</feature>
<dbReference type="AlphaFoldDB" id="A0A4R5BL87"/>
<feature type="domain" description="Sulfatase N-terminal" evidence="6">
    <location>
        <begin position="57"/>
        <end position="467"/>
    </location>
</feature>
<dbReference type="InterPro" id="IPR017850">
    <property type="entry name" value="Alkaline_phosphatase_core_sf"/>
</dbReference>
<dbReference type="PROSITE" id="PS00523">
    <property type="entry name" value="SULFATASE_1"/>
    <property type="match status" value="1"/>
</dbReference>
<dbReference type="PANTHER" id="PTHR42693">
    <property type="entry name" value="ARYLSULFATASE FAMILY MEMBER"/>
    <property type="match status" value="1"/>
</dbReference>
<evidence type="ECO:0000256" key="1">
    <source>
        <dbReference type="ARBA" id="ARBA00008779"/>
    </source>
</evidence>
<evidence type="ECO:0000313" key="7">
    <source>
        <dbReference type="EMBL" id="TDD84622.1"/>
    </source>
</evidence>
<dbReference type="CDD" id="cd16025">
    <property type="entry name" value="PAS_like"/>
    <property type="match status" value="1"/>
</dbReference>
<sequence length="769" mass="83087">MGVPGGPVRCRRAGLLRRGPGAARVRRAVPDGAGQLPGRSPVGRRGPAAGTPVTRRPNVVVVLLDDVGYGAAATFGGAIETPTLDAMCGEGLAYNRFHTTAICSPTRASLLTGRDAHAVGVGTVLNSANSHPGYEGVLRPESATIATVLRQNGYSTACIGKWHLSPPWESSQAGPFDRWPTGQGFDKFYGFLGGETHQYQPTLYEGTAPVEPSSDPGYHLTEDLVDQSIRWIRMQRSMTPDRPFFLYLAPGATHAPLHVPPEWSGRYRGRFAHGWDAERDRILERQIERGVVPDGTRMTPRPEEIPGWDDITDDERAVAERLMEVYAGFLEHTDVQVGRLVGELRRSGDFDDTLFFYIVGDNGSSAEGGLPGSVNYMGALQGITESPADTLAKLDEIGTADSYPQYPAGWAWAMTAPYQWVKQIASHLGGTRNPMAVTWPNGISGSGLRSQFSHVNDVAPTILEAAGLEPPGTVNGVPQEPMHGTSLCYSFDDPAAPERHTTQYFEVYGHRSIYHEGWMASAHHGGVPWGVALPGKGRPFEDDVWELYDLEEDFSQAVDLAAAEPERLARLQAVFEREAGRVGILPLRDARVSRTRMPNLAAGRKRFTYHPGAVGIPESNAPRMIGRSWTLEATLDVTGRPRGVIATMGGRAAGWSLFVGDTGRPVFIYRTFEIAVAELVPDLVLTAGRHILRVDFTADSDGLGRGGTLVLTVDGTEAAGDRLAATPPAVFSIDETFDIGLNTGSPVGDHPPAYPFEGGEIDRVDITLD</sequence>
<keyword evidence="8" id="KW-1185">Reference proteome</keyword>
<comment type="similarity">
    <text evidence="1">Belongs to the sulfatase family.</text>
</comment>
<dbReference type="InterPro" id="IPR050738">
    <property type="entry name" value="Sulfatase"/>
</dbReference>
<protein>
    <submittedName>
        <fullName evidence="7">Arylsulfatase</fullName>
    </submittedName>
</protein>
<dbReference type="PROSITE" id="PS00149">
    <property type="entry name" value="SULFATASE_2"/>
    <property type="match status" value="1"/>
</dbReference>
<dbReference type="Proteomes" id="UP000295578">
    <property type="component" value="Unassembled WGS sequence"/>
</dbReference>
<dbReference type="GO" id="GO:0016787">
    <property type="term" value="F:hydrolase activity"/>
    <property type="evidence" value="ECO:0007669"/>
    <property type="project" value="UniProtKB-KW"/>
</dbReference>
<proteinExistence type="inferred from homology"/>
<dbReference type="Gene3D" id="3.30.1120.10">
    <property type="match status" value="1"/>
</dbReference>
<evidence type="ECO:0000256" key="5">
    <source>
        <dbReference type="SAM" id="MobiDB-lite"/>
    </source>
</evidence>
<reference evidence="7 8" key="1">
    <citation type="submission" date="2019-03" db="EMBL/GenBank/DDBJ databases">
        <title>Draft genome sequences of novel Actinobacteria.</title>
        <authorList>
            <person name="Sahin N."/>
            <person name="Ay H."/>
            <person name="Saygin H."/>
        </authorList>
    </citation>
    <scope>NUCLEOTIDE SEQUENCE [LARGE SCALE GENOMIC DNA]</scope>
    <source>
        <strain evidence="7 8">DSM 45941</strain>
    </source>
</reference>
<keyword evidence="2" id="KW-0479">Metal-binding</keyword>
<dbReference type="InterPro" id="IPR024607">
    <property type="entry name" value="Sulfatase_CS"/>
</dbReference>
<dbReference type="PANTHER" id="PTHR42693:SF43">
    <property type="entry name" value="BLL2667 PROTEIN"/>
    <property type="match status" value="1"/>
</dbReference>
<dbReference type="InterPro" id="IPR000917">
    <property type="entry name" value="Sulfatase_N"/>
</dbReference>
<dbReference type="GO" id="GO:0046872">
    <property type="term" value="F:metal ion binding"/>
    <property type="evidence" value="ECO:0007669"/>
    <property type="project" value="UniProtKB-KW"/>
</dbReference>
<accession>A0A4R5BL87</accession>
<organism evidence="7 8">
    <name type="scientific">Actinomadura darangshiensis</name>
    <dbReference type="NCBI Taxonomy" id="705336"/>
    <lineage>
        <taxon>Bacteria</taxon>
        <taxon>Bacillati</taxon>
        <taxon>Actinomycetota</taxon>
        <taxon>Actinomycetes</taxon>
        <taxon>Streptosporangiales</taxon>
        <taxon>Thermomonosporaceae</taxon>
        <taxon>Actinomadura</taxon>
    </lineage>
</organism>
<gene>
    <name evidence="7" type="ORF">E1293_12545</name>
</gene>
<keyword evidence="4" id="KW-0106">Calcium</keyword>
<evidence type="ECO:0000256" key="4">
    <source>
        <dbReference type="ARBA" id="ARBA00022837"/>
    </source>
</evidence>
<comment type="caution">
    <text evidence="7">The sequence shown here is derived from an EMBL/GenBank/DDBJ whole genome shotgun (WGS) entry which is preliminary data.</text>
</comment>
<dbReference type="SUPFAM" id="SSF53649">
    <property type="entry name" value="Alkaline phosphatase-like"/>
    <property type="match status" value="1"/>
</dbReference>
<keyword evidence="3" id="KW-0378">Hydrolase</keyword>
<dbReference type="EMBL" id="SMKY01000043">
    <property type="protein sequence ID" value="TDD84622.1"/>
    <property type="molecule type" value="Genomic_DNA"/>
</dbReference>